<keyword evidence="2" id="KW-0732">Signal</keyword>
<name>A0ABM0H0U8_SACKO</name>
<dbReference type="RefSeq" id="XP_002741695.1">
    <property type="nucleotide sequence ID" value="XM_002741649.2"/>
</dbReference>
<evidence type="ECO:0000313" key="4">
    <source>
        <dbReference type="RefSeq" id="XP_002741695.1"/>
    </source>
</evidence>
<feature type="signal peptide" evidence="2">
    <location>
        <begin position="1"/>
        <end position="29"/>
    </location>
</feature>
<feature type="region of interest" description="Disordered" evidence="1">
    <location>
        <begin position="42"/>
        <end position="67"/>
    </location>
</feature>
<gene>
    <name evidence="4" type="primary">LOC100373748</name>
</gene>
<accession>A0ABM0H0U8</accession>
<evidence type="ECO:0000313" key="3">
    <source>
        <dbReference type="Proteomes" id="UP000694865"/>
    </source>
</evidence>
<dbReference type="Proteomes" id="UP000694865">
    <property type="component" value="Unplaced"/>
</dbReference>
<proteinExistence type="predicted"/>
<evidence type="ECO:0000256" key="1">
    <source>
        <dbReference type="SAM" id="MobiDB-lite"/>
    </source>
</evidence>
<dbReference type="GeneID" id="100373748"/>
<feature type="chain" id="PRO_5045749809" evidence="2">
    <location>
        <begin position="30"/>
        <end position="118"/>
    </location>
</feature>
<reference evidence="4" key="1">
    <citation type="submission" date="2025-08" db="UniProtKB">
        <authorList>
            <consortium name="RefSeq"/>
        </authorList>
    </citation>
    <scope>IDENTIFICATION</scope>
    <source>
        <tissue evidence="4">Testes</tissue>
    </source>
</reference>
<keyword evidence="3" id="KW-1185">Reference proteome</keyword>
<organism evidence="3 4">
    <name type="scientific">Saccoglossus kowalevskii</name>
    <name type="common">Acorn worm</name>
    <dbReference type="NCBI Taxonomy" id="10224"/>
    <lineage>
        <taxon>Eukaryota</taxon>
        <taxon>Metazoa</taxon>
        <taxon>Hemichordata</taxon>
        <taxon>Enteropneusta</taxon>
        <taxon>Harrimaniidae</taxon>
        <taxon>Saccoglossus</taxon>
    </lineage>
</organism>
<protein>
    <submittedName>
        <fullName evidence="4">Uncharacterized protein LOC100373748</fullName>
    </submittedName>
</protein>
<sequence length="118" mass="13117">MVLSGRSSSWLRLLAISMVLIALVDVTLSARPGNLQWLYGQSGKKRSNENSVTSSEEDGLGLIQPPTEGNEIRITSFSDEAVGSLVKRLPPFWRQFVFQLVKLSMMYPASEDILMAQE</sequence>
<evidence type="ECO:0000256" key="2">
    <source>
        <dbReference type="SAM" id="SignalP"/>
    </source>
</evidence>